<dbReference type="Pfam" id="PF00072">
    <property type="entry name" value="Response_reg"/>
    <property type="match status" value="1"/>
</dbReference>
<comment type="caution">
    <text evidence="3">Lacks conserved residue(s) required for the propagation of feature annotation.</text>
</comment>
<dbReference type="CDD" id="cd17535">
    <property type="entry name" value="REC_NarL-like"/>
    <property type="match status" value="1"/>
</dbReference>
<feature type="domain" description="Response regulatory" evidence="6">
    <location>
        <begin position="16"/>
        <end position="130"/>
    </location>
</feature>
<dbReference type="Gene3D" id="3.40.50.2300">
    <property type="match status" value="1"/>
</dbReference>
<organism evidence="7 8">
    <name type="scientific">Dyella halodurans</name>
    <dbReference type="NCBI Taxonomy" id="1920171"/>
    <lineage>
        <taxon>Bacteria</taxon>
        <taxon>Pseudomonadati</taxon>
        <taxon>Pseudomonadota</taxon>
        <taxon>Gammaproteobacteria</taxon>
        <taxon>Lysobacterales</taxon>
        <taxon>Rhodanobacteraceae</taxon>
        <taxon>Dyella</taxon>
    </lineage>
</organism>
<dbReference type="Proteomes" id="UP001595961">
    <property type="component" value="Unassembled WGS sequence"/>
</dbReference>
<dbReference type="CDD" id="cd06170">
    <property type="entry name" value="LuxR_C_like"/>
    <property type="match status" value="1"/>
</dbReference>
<dbReference type="InterPro" id="IPR016032">
    <property type="entry name" value="Sig_transdc_resp-reg_C-effctor"/>
</dbReference>
<dbReference type="RefSeq" id="WP_266149195.1">
    <property type="nucleotide sequence ID" value="NZ_CP064028.1"/>
</dbReference>
<proteinExistence type="predicted"/>
<comment type="caution">
    <text evidence="7">The sequence shown here is derived from an EMBL/GenBank/DDBJ whole genome shotgun (WGS) entry which is preliminary data.</text>
</comment>
<keyword evidence="1" id="KW-0597">Phosphoprotein</keyword>
<keyword evidence="2" id="KW-0238">DNA-binding</keyword>
<dbReference type="Pfam" id="PF00196">
    <property type="entry name" value="GerE"/>
    <property type="match status" value="1"/>
</dbReference>
<feature type="domain" description="HTH luxR-type" evidence="5">
    <location>
        <begin position="147"/>
        <end position="212"/>
    </location>
</feature>
<evidence type="ECO:0000259" key="6">
    <source>
        <dbReference type="PROSITE" id="PS50110"/>
    </source>
</evidence>
<sequence length="234" mass="24922">MHSSRRQHGRYGRKPRLLLADDHRCIAEGLAGLLAPITDSVAIVHDGESLVDSVLAGNIDMVVSEIGLPLLGGIQALGKLRTQACHVPFIVLTAHDEPLIVRQALETGANGYVLKQSASAELYAAIAAVAGGEHYISPSLMASLLQEPVMSRTLTHRQRQVIDRMAGGRRTTEIAAELGISVRTVESHRQALLGLLGVHSSVALIREAERLGLIAPGSSDESNPAPFATDLLDE</sequence>
<dbReference type="SUPFAM" id="SSF46894">
    <property type="entry name" value="C-terminal effector domain of the bipartite response regulators"/>
    <property type="match status" value="1"/>
</dbReference>
<evidence type="ECO:0000259" key="5">
    <source>
        <dbReference type="PROSITE" id="PS50043"/>
    </source>
</evidence>
<dbReference type="PROSITE" id="PS50043">
    <property type="entry name" value="HTH_LUXR_2"/>
    <property type="match status" value="1"/>
</dbReference>
<evidence type="ECO:0000256" key="4">
    <source>
        <dbReference type="SAM" id="MobiDB-lite"/>
    </source>
</evidence>
<dbReference type="InterPro" id="IPR058245">
    <property type="entry name" value="NreC/VraR/RcsB-like_REC"/>
</dbReference>
<dbReference type="SUPFAM" id="SSF52172">
    <property type="entry name" value="CheY-like"/>
    <property type="match status" value="1"/>
</dbReference>
<dbReference type="PANTHER" id="PTHR43214">
    <property type="entry name" value="TWO-COMPONENT RESPONSE REGULATOR"/>
    <property type="match status" value="1"/>
</dbReference>
<reference evidence="8" key="1">
    <citation type="journal article" date="2019" name="Int. J. Syst. Evol. Microbiol.">
        <title>The Global Catalogue of Microorganisms (GCM) 10K type strain sequencing project: providing services to taxonomists for standard genome sequencing and annotation.</title>
        <authorList>
            <consortium name="The Broad Institute Genomics Platform"/>
            <consortium name="The Broad Institute Genome Sequencing Center for Infectious Disease"/>
            <person name="Wu L."/>
            <person name="Ma J."/>
        </authorList>
    </citation>
    <scope>NUCLEOTIDE SEQUENCE [LARGE SCALE GENOMIC DNA]</scope>
    <source>
        <strain evidence="8">CCM 4481</strain>
    </source>
</reference>
<accession>A0ABV9C3F8</accession>
<dbReference type="PROSITE" id="PS50110">
    <property type="entry name" value="RESPONSE_REGULATORY"/>
    <property type="match status" value="1"/>
</dbReference>
<evidence type="ECO:0000313" key="7">
    <source>
        <dbReference type="EMBL" id="MFC4527235.1"/>
    </source>
</evidence>
<evidence type="ECO:0000256" key="1">
    <source>
        <dbReference type="ARBA" id="ARBA00022553"/>
    </source>
</evidence>
<name>A0ABV9C3F8_9GAMM</name>
<dbReference type="SMART" id="SM00448">
    <property type="entry name" value="REC"/>
    <property type="match status" value="1"/>
</dbReference>
<dbReference type="PRINTS" id="PR00038">
    <property type="entry name" value="HTHLUXR"/>
</dbReference>
<evidence type="ECO:0000256" key="2">
    <source>
        <dbReference type="ARBA" id="ARBA00023125"/>
    </source>
</evidence>
<evidence type="ECO:0000256" key="3">
    <source>
        <dbReference type="PROSITE-ProRule" id="PRU00169"/>
    </source>
</evidence>
<dbReference type="InterPro" id="IPR039420">
    <property type="entry name" value="WalR-like"/>
</dbReference>
<keyword evidence="8" id="KW-1185">Reference proteome</keyword>
<dbReference type="EMBL" id="JBHSGA010000017">
    <property type="protein sequence ID" value="MFC4527235.1"/>
    <property type="molecule type" value="Genomic_DNA"/>
</dbReference>
<dbReference type="SMART" id="SM00421">
    <property type="entry name" value="HTH_LUXR"/>
    <property type="match status" value="1"/>
</dbReference>
<dbReference type="InterPro" id="IPR011006">
    <property type="entry name" value="CheY-like_superfamily"/>
</dbReference>
<evidence type="ECO:0000313" key="8">
    <source>
        <dbReference type="Proteomes" id="UP001595961"/>
    </source>
</evidence>
<dbReference type="InterPro" id="IPR001789">
    <property type="entry name" value="Sig_transdc_resp-reg_receiver"/>
</dbReference>
<feature type="region of interest" description="Disordered" evidence="4">
    <location>
        <begin position="215"/>
        <end position="234"/>
    </location>
</feature>
<protein>
    <submittedName>
        <fullName evidence="7">Response regulator</fullName>
    </submittedName>
</protein>
<gene>
    <name evidence="7" type="ORF">ACFO5W_11385</name>
</gene>
<dbReference type="InterPro" id="IPR000792">
    <property type="entry name" value="Tscrpt_reg_LuxR_C"/>
</dbReference>